<feature type="region of interest" description="Disordered" evidence="6">
    <location>
        <begin position="82"/>
        <end position="108"/>
    </location>
</feature>
<proteinExistence type="predicted"/>
<keyword evidence="1 7" id="KW-0436">Ligase</keyword>
<dbReference type="AlphaFoldDB" id="A0AAW0F9J5"/>
<dbReference type="PANTHER" id="PTHR12241:SF145">
    <property type="entry name" value="TUBULIN POLYGLUTAMYLASE TTLL5"/>
    <property type="match status" value="1"/>
</dbReference>
<dbReference type="Proteomes" id="UP001430356">
    <property type="component" value="Unassembled WGS sequence"/>
</dbReference>
<dbReference type="PANTHER" id="PTHR12241">
    <property type="entry name" value="TUBULIN POLYGLUTAMYLASE"/>
    <property type="match status" value="1"/>
</dbReference>
<name>A0AAW0F9J5_9TRYP</name>
<comment type="catalytic activity">
    <reaction evidence="5">
        <text>L-glutamyl-[protein] + L-glutamate + ATP = gamma-L-glutamyl-L-glutamyl-[protein] + ADP + phosphate + H(+)</text>
        <dbReference type="Rhea" id="RHEA:60144"/>
        <dbReference type="Rhea" id="RHEA-COMP:10208"/>
        <dbReference type="Rhea" id="RHEA-COMP:15517"/>
        <dbReference type="ChEBI" id="CHEBI:15378"/>
        <dbReference type="ChEBI" id="CHEBI:29973"/>
        <dbReference type="ChEBI" id="CHEBI:29985"/>
        <dbReference type="ChEBI" id="CHEBI:30616"/>
        <dbReference type="ChEBI" id="CHEBI:43474"/>
        <dbReference type="ChEBI" id="CHEBI:143622"/>
        <dbReference type="ChEBI" id="CHEBI:456216"/>
    </reaction>
    <physiologicalReaction direction="left-to-right" evidence="5">
        <dbReference type="Rhea" id="RHEA:60145"/>
    </physiologicalReaction>
</comment>
<evidence type="ECO:0000256" key="6">
    <source>
        <dbReference type="SAM" id="MobiDB-lite"/>
    </source>
</evidence>
<dbReference type="GO" id="GO:0036064">
    <property type="term" value="C:ciliary basal body"/>
    <property type="evidence" value="ECO:0007669"/>
    <property type="project" value="TreeGrafter"/>
</dbReference>
<sequence>MSACIAGVKGAGAPSSCDKDVARAVELARGANAPFCTPPRLVWSTSSAKATPAGVEVGLAEGTVYVVVPPFPLRRRTLAFVPCDTPATGDGRHRGRNDGSGDETAAPDDDVVLVQPDPLPPPACAPAADIATTQRGLIPLDPTARHGALSYIMDESCTPFTSLLATLRAAGFVRVAGRAALLHKTHSLLWVKHLLPSMVDQALQLSPPYRRVNHFPGTHALGRKDKLCLLLRRAGLRWRDGAGPTCAQRDARAAAWAALTPESWLLPQDAEECMRAVRQPRGGSVDADPLFIVKPTNQAGGRGIFLLRGGSEAAVATLLASGAALAEPAKCTHVVQRYMANPYVLDGRKFDLRLYVVVTSFDPVRLYLYREGLVRLAAAPYRRTTTTTAAAAAAGADAGASPGATVLADVDDLRAHLTNFTVSKAATAGEGQGEGETKWSLSSLEAYLTAMGHNWPATLERIHELLRRVFVSVTPDVRAELRASAARRARRTSSSPLAASPPLPPPAASSHATTDGTSPFFEIFGVDVLLTWDDEGDRGDGDSTHCRRGATLRPVLLEVNIMPSLSTHYSLFDQRVKANFIADVLTLVGMSPPPATHRTATAAAATGQRTASTAGTCEDATAGDAFLQSIADRGVLQVCLATEEERRRANNFTRLLPTRDSADKYASLTAAAAPESDAAGVAVAAAPCNLDAVLSAWLASTTM</sequence>
<evidence type="ECO:0000256" key="3">
    <source>
        <dbReference type="ARBA" id="ARBA00022840"/>
    </source>
</evidence>
<organism evidence="7 8">
    <name type="scientific">Novymonas esmeraldas</name>
    <dbReference type="NCBI Taxonomy" id="1808958"/>
    <lineage>
        <taxon>Eukaryota</taxon>
        <taxon>Discoba</taxon>
        <taxon>Euglenozoa</taxon>
        <taxon>Kinetoplastea</taxon>
        <taxon>Metakinetoplastina</taxon>
        <taxon>Trypanosomatida</taxon>
        <taxon>Trypanosomatidae</taxon>
        <taxon>Novymonas</taxon>
    </lineage>
</organism>
<gene>
    <name evidence="7" type="ORF">NESM_000285500</name>
</gene>
<feature type="region of interest" description="Disordered" evidence="6">
    <location>
        <begin position="484"/>
        <end position="516"/>
    </location>
</feature>
<comment type="caution">
    <text evidence="7">The sequence shown here is derived from an EMBL/GenBank/DDBJ whole genome shotgun (WGS) entry which is preliminary data.</text>
</comment>
<evidence type="ECO:0000313" key="8">
    <source>
        <dbReference type="Proteomes" id="UP001430356"/>
    </source>
</evidence>
<evidence type="ECO:0000256" key="1">
    <source>
        <dbReference type="ARBA" id="ARBA00022598"/>
    </source>
</evidence>
<keyword evidence="3" id="KW-0067">ATP-binding</keyword>
<evidence type="ECO:0000313" key="7">
    <source>
        <dbReference type="EMBL" id="KAK7202159.1"/>
    </source>
</evidence>
<evidence type="ECO:0000256" key="2">
    <source>
        <dbReference type="ARBA" id="ARBA00022741"/>
    </source>
</evidence>
<dbReference type="InterPro" id="IPR004344">
    <property type="entry name" value="TTL/TTLL_fam"/>
</dbReference>
<dbReference type="Pfam" id="PF03133">
    <property type="entry name" value="TTL"/>
    <property type="match status" value="2"/>
</dbReference>
<evidence type="ECO:0000256" key="4">
    <source>
        <dbReference type="ARBA" id="ARBA00041448"/>
    </source>
</evidence>
<dbReference type="GO" id="GO:0005524">
    <property type="term" value="F:ATP binding"/>
    <property type="evidence" value="ECO:0007669"/>
    <property type="project" value="UniProtKB-KW"/>
</dbReference>
<evidence type="ECO:0000256" key="5">
    <source>
        <dbReference type="ARBA" id="ARBA00049274"/>
    </source>
</evidence>
<keyword evidence="8" id="KW-1185">Reference proteome</keyword>
<dbReference type="GO" id="GO:0070740">
    <property type="term" value="F:tubulin-glutamic acid ligase activity"/>
    <property type="evidence" value="ECO:0007669"/>
    <property type="project" value="TreeGrafter"/>
</dbReference>
<dbReference type="SUPFAM" id="SSF56059">
    <property type="entry name" value="Glutathione synthetase ATP-binding domain-like"/>
    <property type="match status" value="1"/>
</dbReference>
<reference evidence="7 8" key="1">
    <citation type="journal article" date="2021" name="MBio">
        <title>A New Model Trypanosomatid, Novymonas esmeraldas: Genomic Perception of Its 'Candidatus Pandoraea novymonadis' Endosymbiont.</title>
        <authorList>
            <person name="Zakharova A."/>
            <person name="Saura A."/>
            <person name="Butenko A."/>
            <person name="Podesvova L."/>
            <person name="Warmusova S."/>
            <person name="Kostygov A.Y."/>
            <person name="Nenarokova A."/>
            <person name="Lukes J."/>
            <person name="Opperdoes F.R."/>
            <person name="Yurchenko V."/>
        </authorList>
    </citation>
    <scope>NUCLEOTIDE SEQUENCE [LARGE SCALE GENOMIC DNA]</scope>
    <source>
        <strain evidence="7 8">E262AT.01</strain>
    </source>
</reference>
<dbReference type="PROSITE" id="PS51221">
    <property type="entry name" value="TTL"/>
    <property type="match status" value="1"/>
</dbReference>
<feature type="compositionally biased region" description="Basic and acidic residues" evidence="6">
    <location>
        <begin position="90"/>
        <end position="99"/>
    </location>
</feature>
<keyword evidence="2" id="KW-0547">Nucleotide-binding</keyword>
<dbReference type="GO" id="GO:0015631">
    <property type="term" value="F:tubulin binding"/>
    <property type="evidence" value="ECO:0007669"/>
    <property type="project" value="TreeGrafter"/>
</dbReference>
<protein>
    <recommendedName>
        <fullName evidence="4">Tubulin--tyrosine ligase-like protein 5</fullName>
    </recommendedName>
</protein>
<dbReference type="EMBL" id="JAECZO010000026">
    <property type="protein sequence ID" value="KAK7202159.1"/>
    <property type="molecule type" value="Genomic_DNA"/>
</dbReference>
<accession>A0AAW0F9J5</accession>
<dbReference type="GO" id="GO:0000226">
    <property type="term" value="P:microtubule cytoskeleton organization"/>
    <property type="evidence" value="ECO:0007669"/>
    <property type="project" value="TreeGrafter"/>
</dbReference>
<dbReference type="Gene3D" id="3.30.470.20">
    <property type="entry name" value="ATP-grasp fold, B domain"/>
    <property type="match status" value="1"/>
</dbReference>